<comment type="similarity">
    <text evidence="1">Belongs to the short-chain fatty acyl-CoA assimilation regulator (ScfR) family.</text>
</comment>
<dbReference type="SUPFAM" id="SSF47413">
    <property type="entry name" value="lambda repressor-like DNA-binding domains"/>
    <property type="match status" value="1"/>
</dbReference>
<dbReference type="PANTHER" id="PTHR43236:SF1">
    <property type="entry name" value="BLL7220 PROTEIN"/>
    <property type="match status" value="1"/>
</dbReference>
<reference evidence="5" key="1">
    <citation type="submission" date="2016-10" db="EMBL/GenBank/DDBJ databases">
        <authorList>
            <person name="Varghese N."/>
            <person name="Submissions S."/>
        </authorList>
    </citation>
    <scope>NUCLEOTIDE SEQUENCE [LARGE SCALE GENOMIC DNA]</scope>
    <source>
        <strain evidence="5">DSM 44268</strain>
    </source>
</reference>
<feature type="region of interest" description="Disordered" evidence="2">
    <location>
        <begin position="350"/>
        <end position="381"/>
    </location>
</feature>
<feature type="compositionally biased region" description="Low complexity" evidence="2">
    <location>
        <begin position="352"/>
        <end position="367"/>
    </location>
</feature>
<organism evidence="4 5">
    <name type="scientific">Blastococcus aurantiacus</name>
    <dbReference type="NCBI Taxonomy" id="1550231"/>
    <lineage>
        <taxon>Bacteria</taxon>
        <taxon>Bacillati</taxon>
        <taxon>Actinomycetota</taxon>
        <taxon>Actinomycetes</taxon>
        <taxon>Geodermatophilales</taxon>
        <taxon>Geodermatophilaceae</taxon>
        <taxon>Blastococcus</taxon>
    </lineage>
</organism>
<dbReference type="Gene3D" id="1.10.260.40">
    <property type="entry name" value="lambda repressor-like DNA-binding domains"/>
    <property type="match status" value="1"/>
</dbReference>
<evidence type="ECO:0000256" key="2">
    <source>
        <dbReference type="SAM" id="MobiDB-lite"/>
    </source>
</evidence>
<sequence length="381" mass="41901">MIYGSRVRQARELRGMPQGELAAALGKSPSWLTKLETSDSSATVNHDALDVLSARLLMPADFFTAPIPEELGDGSMRFRARKRMTKGSLAAVRRRAELAHEIAHVVLQHVDAPSARVPSLRATTNIEEAAQQTRAALSIPPDAVIPRLWNSIERAGIFVYAMEDAADGLLDAFSTWTGPALERPIIAISEHRSWDRVRHTAAHELGHLVLHRSASYDPSGGLDVEQDANRFAGAFLFPRDAALEELPRPLTLARLAPLKLRWGMSLGALVFRALELGVIDSGRAASLHRQIGVRGWRTREPGADAREPEKPRALRKMVELVYGTPPDARGLARHVRRYTADVTRELDRYATPPVGRRPAPRVPDGPAHSGGRVVFLSSRKT</sequence>
<dbReference type="OrthoDB" id="9794834at2"/>
<dbReference type="GO" id="GO:0003677">
    <property type="term" value="F:DNA binding"/>
    <property type="evidence" value="ECO:0007669"/>
    <property type="project" value="InterPro"/>
</dbReference>
<dbReference type="Pfam" id="PF01381">
    <property type="entry name" value="HTH_3"/>
    <property type="match status" value="1"/>
</dbReference>
<dbReference type="Pfam" id="PF06114">
    <property type="entry name" value="Peptidase_M78"/>
    <property type="match status" value="1"/>
</dbReference>
<evidence type="ECO:0000313" key="5">
    <source>
        <dbReference type="Proteomes" id="UP000199406"/>
    </source>
</evidence>
<evidence type="ECO:0000256" key="1">
    <source>
        <dbReference type="ARBA" id="ARBA00007227"/>
    </source>
</evidence>
<evidence type="ECO:0000259" key="3">
    <source>
        <dbReference type="PROSITE" id="PS50943"/>
    </source>
</evidence>
<accession>A0A1G7R4N5</accession>
<gene>
    <name evidence="4" type="ORF">SAMN05660662_0146</name>
</gene>
<dbReference type="Proteomes" id="UP000199406">
    <property type="component" value="Unassembled WGS sequence"/>
</dbReference>
<dbReference type="PROSITE" id="PS50943">
    <property type="entry name" value="HTH_CROC1"/>
    <property type="match status" value="1"/>
</dbReference>
<dbReference type="CDD" id="cd00093">
    <property type="entry name" value="HTH_XRE"/>
    <property type="match status" value="1"/>
</dbReference>
<dbReference type="InterPro" id="IPR052345">
    <property type="entry name" value="Rad_response_metalloprotease"/>
</dbReference>
<keyword evidence="5" id="KW-1185">Reference proteome</keyword>
<proteinExistence type="inferred from homology"/>
<evidence type="ECO:0000313" key="4">
    <source>
        <dbReference type="EMBL" id="SDG04910.1"/>
    </source>
</evidence>
<dbReference type="InterPro" id="IPR010982">
    <property type="entry name" value="Lambda_DNA-bd_dom_sf"/>
</dbReference>
<dbReference type="AlphaFoldDB" id="A0A1G7R4N5"/>
<dbReference type="InterPro" id="IPR010359">
    <property type="entry name" value="IrrE_HExxH"/>
</dbReference>
<dbReference type="PANTHER" id="PTHR43236">
    <property type="entry name" value="ANTITOXIN HIGA1"/>
    <property type="match status" value="1"/>
</dbReference>
<dbReference type="RefSeq" id="WP_091771087.1">
    <property type="nucleotide sequence ID" value="NZ_FNBT01000010.1"/>
</dbReference>
<dbReference type="STRING" id="1550231.SAMN05660662_0146"/>
<dbReference type="EMBL" id="FNBT01000010">
    <property type="protein sequence ID" value="SDG04910.1"/>
    <property type="molecule type" value="Genomic_DNA"/>
</dbReference>
<dbReference type="Gene3D" id="1.10.10.2910">
    <property type="match status" value="1"/>
</dbReference>
<dbReference type="SMART" id="SM00530">
    <property type="entry name" value="HTH_XRE"/>
    <property type="match status" value="1"/>
</dbReference>
<dbReference type="InterPro" id="IPR001387">
    <property type="entry name" value="Cro/C1-type_HTH"/>
</dbReference>
<protein>
    <submittedName>
        <fullName evidence="4">Zn-dependent peptidase ImmA, M78 family</fullName>
    </submittedName>
</protein>
<feature type="domain" description="HTH cro/C1-type" evidence="3">
    <location>
        <begin position="7"/>
        <end position="56"/>
    </location>
</feature>
<name>A0A1G7R4N5_9ACTN</name>